<reference evidence="2 3" key="1">
    <citation type="submission" date="2019-03" db="EMBL/GenBank/DDBJ databases">
        <title>Sequencing 23 genomes of Wallemia ichthyophaga.</title>
        <authorList>
            <person name="Gostincar C."/>
        </authorList>
    </citation>
    <scope>NUCLEOTIDE SEQUENCE [LARGE SCALE GENOMIC DNA]</scope>
    <source>
        <strain evidence="2 3">EXF-6200</strain>
    </source>
</reference>
<proteinExistence type="predicted"/>
<evidence type="ECO:0000313" key="2">
    <source>
        <dbReference type="EMBL" id="TIB32690.1"/>
    </source>
</evidence>
<evidence type="ECO:0000256" key="1">
    <source>
        <dbReference type="SAM" id="MobiDB-lite"/>
    </source>
</evidence>
<name>A0A4T0IRZ3_WALIC</name>
<accession>A0A4T0IRZ3</accession>
<sequence>MDSIGPQMRKHPPNDNLLRDVSLESDEFDGFDSKHYHYPHAHPPATNKQNKVHDNPISSDCDKLANEFAGPRSPQSLQSAHQHQPPALTRPISHTLPTFLNFFAPSGFS</sequence>
<comment type="caution">
    <text evidence="2">The sequence shown here is derived from an EMBL/GenBank/DDBJ whole genome shotgun (WGS) entry which is preliminary data.</text>
</comment>
<feature type="compositionally biased region" description="Polar residues" evidence="1">
    <location>
        <begin position="73"/>
        <end position="82"/>
    </location>
</feature>
<feature type="region of interest" description="Disordered" evidence="1">
    <location>
        <begin position="32"/>
        <end position="92"/>
    </location>
</feature>
<gene>
    <name evidence="2" type="ORF">E3P86_03096</name>
</gene>
<organism evidence="2 3">
    <name type="scientific">Wallemia ichthyophaga</name>
    <dbReference type="NCBI Taxonomy" id="245174"/>
    <lineage>
        <taxon>Eukaryota</taxon>
        <taxon>Fungi</taxon>
        <taxon>Dikarya</taxon>
        <taxon>Basidiomycota</taxon>
        <taxon>Wallemiomycotina</taxon>
        <taxon>Wallemiomycetes</taxon>
        <taxon>Wallemiales</taxon>
        <taxon>Wallemiaceae</taxon>
        <taxon>Wallemia</taxon>
    </lineage>
</organism>
<protein>
    <submittedName>
        <fullName evidence="2">Uncharacterized protein</fullName>
    </submittedName>
</protein>
<dbReference type="Proteomes" id="UP000310689">
    <property type="component" value="Unassembled WGS sequence"/>
</dbReference>
<evidence type="ECO:0000313" key="3">
    <source>
        <dbReference type="Proteomes" id="UP000310689"/>
    </source>
</evidence>
<dbReference type="AlphaFoldDB" id="A0A4T0IRZ3"/>
<dbReference type="EMBL" id="SPOI01000198">
    <property type="protein sequence ID" value="TIB32690.1"/>
    <property type="molecule type" value="Genomic_DNA"/>
</dbReference>